<dbReference type="RefSeq" id="WP_068496048.1">
    <property type="nucleotide sequence ID" value="NZ_LWQT01000131.1"/>
</dbReference>
<reference evidence="3 4" key="1">
    <citation type="submission" date="2016-04" db="EMBL/GenBank/DDBJ databases">
        <title>Draft genome sequence of freshwater magnetotactic bacteria Magnetospirillum marisnigri SP-1 and Magnetospirillum moscoviense BB-1.</title>
        <authorList>
            <person name="Koziaeva V."/>
            <person name="Dziuba M.V."/>
            <person name="Ivanov T.M."/>
            <person name="Kuznetsov B."/>
            <person name="Grouzdev D.S."/>
        </authorList>
    </citation>
    <scope>NUCLEOTIDE SEQUENCE [LARGE SCALE GENOMIC DNA]</scope>
    <source>
        <strain evidence="3 4">SP-1</strain>
    </source>
</reference>
<comment type="caution">
    <text evidence="3">The sequence shown here is derived from an EMBL/GenBank/DDBJ whole genome shotgun (WGS) entry which is preliminary data.</text>
</comment>
<proteinExistence type="predicted"/>
<feature type="coiled-coil region" evidence="1">
    <location>
        <begin position="95"/>
        <end position="129"/>
    </location>
</feature>
<dbReference type="EMBL" id="LWQT01000131">
    <property type="protein sequence ID" value="OAN43052.1"/>
    <property type="molecule type" value="Genomic_DNA"/>
</dbReference>
<feature type="region of interest" description="Disordered" evidence="2">
    <location>
        <begin position="205"/>
        <end position="241"/>
    </location>
</feature>
<evidence type="ECO:0000256" key="1">
    <source>
        <dbReference type="SAM" id="Coils"/>
    </source>
</evidence>
<gene>
    <name evidence="3" type="ORF">A6A04_10185</name>
</gene>
<evidence type="ECO:0000313" key="4">
    <source>
        <dbReference type="Proteomes" id="UP000078428"/>
    </source>
</evidence>
<organism evidence="3 4">
    <name type="scientific">Paramagnetospirillum marisnigri</name>
    <dbReference type="NCBI Taxonomy" id="1285242"/>
    <lineage>
        <taxon>Bacteria</taxon>
        <taxon>Pseudomonadati</taxon>
        <taxon>Pseudomonadota</taxon>
        <taxon>Alphaproteobacteria</taxon>
        <taxon>Rhodospirillales</taxon>
        <taxon>Magnetospirillaceae</taxon>
        <taxon>Paramagnetospirillum</taxon>
    </lineage>
</organism>
<accession>A0A178M482</accession>
<keyword evidence="1" id="KW-0175">Coiled coil</keyword>
<name>A0A178M482_9PROT</name>
<dbReference type="AlphaFoldDB" id="A0A178M482"/>
<keyword evidence="4" id="KW-1185">Reference proteome</keyword>
<dbReference type="Proteomes" id="UP000078428">
    <property type="component" value="Unassembled WGS sequence"/>
</dbReference>
<sequence length="263" mass="30001">MIKPLKSAEVRARRTVIAARRAEGQTWDVIADWLTTESGQTFSAADLRSYWRRLKPKFPELAVHTIRPDRVEAMSSLHIGTKGEIGDETSHRNAVQTLQAALAHMREELEAAEDEAAKAKTALASLAVDASTSDRERQILEDERNLWRDRAYQEFKRFNHAGEESRRLETILTKWERWGRMALNAYDAKDRRGLDAAFRELGLRLSKQNSQAMPRTGREAQAQPKRKGEVQPTDPPKSIFGRLMQLVFRKPQRQAPISTKANS</sequence>
<evidence type="ECO:0000256" key="2">
    <source>
        <dbReference type="SAM" id="MobiDB-lite"/>
    </source>
</evidence>
<protein>
    <submittedName>
        <fullName evidence="3">Uncharacterized protein</fullName>
    </submittedName>
</protein>
<evidence type="ECO:0000313" key="3">
    <source>
        <dbReference type="EMBL" id="OAN43052.1"/>
    </source>
</evidence>